<dbReference type="Gene3D" id="3.40.50.10710">
    <property type="entry name" value="Metallo-hydrolase/oxidoreductase"/>
    <property type="match status" value="1"/>
</dbReference>
<dbReference type="InterPro" id="IPR001279">
    <property type="entry name" value="Metallo-B-lactamas"/>
</dbReference>
<dbReference type="Gene3D" id="3.10.20.580">
    <property type="match status" value="1"/>
</dbReference>
<dbReference type="PANTHER" id="PTHR43694">
    <property type="entry name" value="RIBONUCLEASE J"/>
    <property type="match status" value="1"/>
</dbReference>
<evidence type="ECO:0000313" key="13">
    <source>
        <dbReference type="Proteomes" id="UP000306420"/>
    </source>
</evidence>
<dbReference type="GO" id="GO:0004521">
    <property type="term" value="F:RNA endonuclease activity"/>
    <property type="evidence" value="ECO:0007669"/>
    <property type="project" value="UniProtKB-UniRule"/>
</dbReference>
<comment type="similarity">
    <text evidence="10">Belongs to the metallo-beta-lactamase superfamily. RNA-metabolizing metallo-beta-lactamase-like family. Bacterial RNase J subfamily.</text>
</comment>
<dbReference type="GO" id="GO:0008270">
    <property type="term" value="F:zinc ion binding"/>
    <property type="evidence" value="ECO:0007669"/>
    <property type="project" value="InterPro"/>
</dbReference>
<feature type="domain" description="Metallo-beta-lactamase" evidence="11">
    <location>
        <begin position="16"/>
        <end position="212"/>
    </location>
</feature>
<evidence type="ECO:0000256" key="10">
    <source>
        <dbReference type="HAMAP-Rule" id="MF_01491"/>
    </source>
</evidence>
<evidence type="ECO:0000259" key="11">
    <source>
        <dbReference type="SMART" id="SM00849"/>
    </source>
</evidence>
<organism evidence="12 13">
    <name type="scientific">Ruoffia tabacinasalis</name>
    <dbReference type="NCBI Taxonomy" id="87458"/>
    <lineage>
        <taxon>Bacteria</taxon>
        <taxon>Bacillati</taxon>
        <taxon>Bacillota</taxon>
        <taxon>Bacilli</taxon>
        <taxon>Lactobacillales</taxon>
        <taxon>Aerococcaceae</taxon>
        <taxon>Ruoffia</taxon>
    </lineage>
</organism>
<evidence type="ECO:0000256" key="7">
    <source>
        <dbReference type="ARBA" id="ARBA00022833"/>
    </source>
</evidence>
<dbReference type="InterPro" id="IPR036866">
    <property type="entry name" value="RibonucZ/Hydroxyglut_hydro"/>
</dbReference>
<dbReference type="InterPro" id="IPR030854">
    <property type="entry name" value="RNase_J_bac"/>
</dbReference>
<dbReference type="InterPro" id="IPR004613">
    <property type="entry name" value="RNase_J"/>
</dbReference>
<dbReference type="AlphaFoldDB" id="A0A5R9DY42"/>
<dbReference type="InterPro" id="IPR042173">
    <property type="entry name" value="RNase_J_2"/>
</dbReference>
<evidence type="ECO:0000256" key="6">
    <source>
        <dbReference type="ARBA" id="ARBA00022801"/>
    </source>
</evidence>
<protein>
    <recommendedName>
        <fullName evidence="10">Ribonuclease J</fullName>
        <shortName evidence="10">RNase J</shortName>
        <ecNumber evidence="10">3.1.-.-</ecNumber>
    </recommendedName>
</protein>
<keyword evidence="5 10" id="KW-0255">Endonuclease</keyword>
<dbReference type="Pfam" id="PF07521">
    <property type="entry name" value="RMMBL"/>
    <property type="match status" value="1"/>
</dbReference>
<comment type="subcellular location">
    <subcellularLocation>
        <location evidence="10">Cytoplasm</location>
    </subcellularLocation>
</comment>
<dbReference type="InterPro" id="IPR011108">
    <property type="entry name" value="RMMBL"/>
</dbReference>
<dbReference type="InterPro" id="IPR055132">
    <property type="entry name" value="RNase_J_b_CASP"/>
</dbReference>
<dbReference type="CDD" id="cd07714">
    <property type="entry name" value="RNaseJ_MBL-fold"/>
    <property type="match status" value="1"/>
</dbReference>
<name>A0A5R9DY42_9LACT</name>
<dbReference type="NCBIfam" id="TIGR00649">
    <property type="entry name" value="MG423"/>
    <property type="match status" value="1"/>
</dbReference>
<evidence type="ECO:0000313" key="12">
    <source>
        <dbReference type="EMBL" id="TLQ40036.1"/>
    </source>
</evidence>
<dbReference type="EMBL" id="VBSP01000039">
    <property type="protein sequence ID" value="TLQ40036.1"/>
    <property type="molecule type" value="Genomic_DNA"/>
</dbReference>
<accession>A0A5R9DY42</accession>
<keyword evidence="2 10" id="KW-0698">rRNA processing</keyword>
<dbReference type="HAMAP" id="MF_01491">
    <property type="entry name" value="RNase_J_bact"/>
    <property type="match status" value="1"/>
</dbReference>
<dbReference type="OrthoDB" id="9758375at2"/>
<dbReference type="Pfam" id="PF22505">
    <property type="entry name" value="RNase_J_b_CASP"/>
    <property type="match status" value="1"/>
</dbReference>
<evidence type="ECO:0000256" key="9">
    <source>
        <dbReference type="ARBA" id="ARBA00022884"/>
    </source>
</evidence>
<dbReference type="SUPFAM" id="SSF56281">
    <property type="entry name" value="Metallo-hydrolase/oxidoreductase"/>
    <property type="match status" value="1"/>
</dbReference>
<keyword evidence="6 10" id="KW-0378">Hydrolase</keyword>
<sequence length="562" mass="62107">MSKIKIIPLGGVREEGKNLYVVEVNESIFVLDCGLVFPEEELLGIDAVIPDFTYLVEKKDQIVGIFLTHGHDDAMGALPYLLEKVDAPVFGTELTIELATISAKSQGLHQHIENFFKIDEDVEIEFEDATVSFFRTTHTIPGSLGIVVSTDEGSIVYTGDFKFDPSFSEQYSTNYGRLTDIGEAGVLALLSDSADAENAIQSVSDKKITADMTEVFRNEDGRVIVASIGSNISRIQQLFYAAKNSGRTIFLADDQLYKIVDIAIQLNQIEIPSKDIIGQVKDLNNTPDNEVIVLETGDVGEPIKNVQLMATKRHSLINIKDGDLVYLATTPSIAMETVIAKTKDMIYKAGGTVKSVTDNFKTSGHASQSDLKLMMNFIKPKFVIPVNGESRMLAAHARLANEVGYEDNQIFLPYIGDVIEYNKGKMTMTAQVPAGNVLIDGIGVGDIGNVVLRDRRILSEDGIFVVVATISRRLGRVLVGPQITSRGFVYMKTSIDLIEACSDMTLDILDEHLNGDNFDWSELKGDLREKIGKYLYKETQRRPVVLPIIMEASNYQPNKEEK</sequence>
<keyword evidence="3 10" id="KW-0540">Nuclease</keyword>
<proteinExistence type="inferred from homology"/>
<comment type="subunit">
    <text evidence="10">Homodimer, may be a subunit of the RNA degradosome.</text>
</comment>
<comment type="function">
    <text evidence="10">An RNase that has 5'-3' exonuclease and possibly endonuclease activity. Involved in maturation of rRNA and in some organisms also mRNA maturation and/or decay.</text>
</comment>
<reference evidence="12 13" key="1">
    <citation type="submission" date="2019-05" db="EMBL/GenBank/DDBJ databases">
        <title>The metagenome of a microbial culture collection derived from dairy environment covers the genomic content of the human microbiome.</title>
        <authorList>
            <person name="Roder T."/>
            <person name="Wuthrich D."/>
            <person name="Sattari Z."/>
            <person name="Von Ah U."/>
            <person name="Bar C."/>
            <person name="Ronchi F."/>
            <person name="Macpherson A.J."/>
            <person name="Ganal-Vonarburg S.C."/>
            <person name="Bruggmann R."/>
            <person name="Vergeres G."/>
        </authorList>
    </citation>
    <scope>NUCLEOTIDE SEQUENCE [LARGE SCALE GENOMIC DNA]</scope>
    <source>
        <strain evidence="12 13">FAM 24227</strain>
    </source>
</reference>
<dbReference type="SMART" id="SM00849">
    <property type="entry name" value="Lactamase_B"/>
    <property type="match status" value="1"/>
</dbReference>
<dbReference type="PANTHER" id="PTHR43694:SF4">
    <property type="entry name" value="RIBONUCLEASE J 2"/>
    <property type="match status" value="1"/>
</dbReference>
<evidence type="ECO:0000256" key="5">
    <source>
        <dbReference type="ARBA" id="ARBA00022759"/>
    </source>
</evidence>
<evidence type="ECO:0000256" key="4">
    <source>
        <dbReference type="ARBA" id="ARBA00022723"/>
    </source>
</evidence>
<keyword evidence="7" id="KW-0862">Zinc</keyword>
<dbReference type="Gene3D" id="3.60.15.10">
    <property type="entry name" value="Ribonuclease Z/Hydroxyacylglutathione hydrolase-like"/>
    <property type="match status" value="1"/>
</dbReference>
<dbReference type="GO" id="GO:0006364">
    <property type="term" value="P:rRNA processing"/>
    <property type="evidence" value="ECO:0007669"/>
    <property type="project" value="UniProtKB-UniRule"/>
</dbReference>
<evidence type="ECO:0000256" key="1">
    <source>
        <dbReference type="ARBA" id="ARBA00022490"/>
    </source>
</evidence>
<comment type="caution">
    <text evidence="10">Lacks conserved residue(s) required for the propagation of feature annotation.</text>
</comment>
<gene>
    <name evidence="10" type="primary">rnj</name>
    <name evidence="12" type="ORF">FEZ33_09450</name>
</gene>
<evidence type="ECO:0000256" key="2">
    <source>
        <dbReference type="ARBA" id="ARBA00022552"/>
    </source>
</evidence>
<keyword evidence="4" id="KW-0479">Metal-binding</keyword>
<dbReference type="Pfam" id="PF17770">
    <property type="entry name" value="RNase_J_C"/>
    <property type="match status" value="1"/>
</dbReference>
<keyword evidence="1 10" id="KW-0963">Cytoplasm</keyword>
<keyword evidence="8 10" id="KW-0269">Exonuclease</keyword>
<dbReference type="GO" id="GO:0003723">
    <property type="term" value="F:RNA binding"/>
    <property type="evidence" value="ECO:0007669"/>
    <property type="project" value="UniProtKB-UniRule"/>
</dbReference>
<dbReference type="RefSeq" id="WP_138405140.1">
    <property type="nucleotide sequence ID" value="NZ_VBSP01000039.1"/>
</dbReference>
<dbReference type="EC" id="3.1.-.-" evidence="10"/>
<dbReference type="InterPro" id="IPR041636">
    <property type="entry name" value="RNase_J_C"/>
</dbReference>
<dbReference type="Proteomes" id="UP000306420">
    <property type="component" value="Unassembled WGS sequence"/>
</dbReference>
<dbReference type="GO" id="GO:0005737">
    <property type="term" value="C:cytoplasm"/>
    <property type="evidence" value="ECO:0007669"/>
    <property type="project" value="UniProtKB-SubCell"/>
</dbReference>
<dbReference type="GO" id="GO:0004534">
    <property type="term" value="F:5'-3' RNA exonuclease activity"/>
    <property type="evidence" value="ECO:0007669"/>
    <property type="project" value="UniProtKB-UniRule"/>
</dbReference>
<dbReference type="Pfam" id="PF00753">
    <property type="entry name" value="Lactamase_B"/>
    <property type="match status" value="1"/>
</dbReference>
<evidence type="ECO:0000256" key="8">
    <source>
        <dbReference type="ARBA" id="ARBA00022839"/>
    </source>
</evidence>
<evidence type="ECO:0000256" key="3">
    <source>
        <dbReference type="ARBA" id="ARBA00022722"/>
    </source>
</evidence>
<comment type="caution">
    <text evidence="12">The sequence shown here is derived from an EMBL/GenBank/DDBJ whole genome shotgun (WGS) entry which is preliminary data.</text>
</comment>
<keyword evidence="9 10" id="KW-0694">RNA-binding</keyword>